<organism evidence="1 2">
    <name type="scientific">Verticillium dahliae</name>
    <name type="common">Verticillium wilt</name>
    <dbReference type="NCBI Taxonomy" id="27337"/>
    <lineage>
        <taxon>Eukaryota</taxon>
        <taxon>Fungi</taxon>
        <taxon>Dikarya</taxon>
        <taxon>Ascomycota</taxon>
        <taxon>Pezizomycotina</taxon>
        <taxon>Sordariomycetes</taxon>
        <taxon>Hypocreomycetidae</taxon>
        <taxon>Glomerellales</taxon>
        <taxon>Plectosphaerellaceae</taxon>
        <taxon>Verticillium</taxon>
    </lineage>
</organism>
<accession>A0A444SAG5</accession>
<evidence type="ECO:0000313" key="1">
    <source>
        <dbReference type="EMBL" id="RXG50417.1"/>
    </source>
</evidence>
<gene>
    <name evidence="1" type="ORF">VDGE_30612</name>
</gene>
<evidence type="ECO:0000313" key="2">
    <source>
        <dbReference type="Proteomes" id="UP000288725"/>
    </source>
</evidence>
<dbReference type="AlphaFoldDB" id="A0A444SAG5"/>
<dbReference type="Proteomes" id="UP000288725">
    <property type="component" value="Chromosome 7"/>
</dbReference>
<reference evidence="1 2" key="1">
    <citation type="submission" date="2018-12" db="EMBL/GenBank/DDBJ databases">
        <title>Genome of Verticillium dahliae isolate Getta Getta.</title>
        <authorList>
            <person name="Gardiner D.M."/>
        </authorList>
    </citation>
    <scope>NUCLEOTIDE SEQUENCE [LARGE SCALE GENOMIC DNA]</scope>
    <source>
        <strain evidence="1 2">Getta Getta</strain>
    </source>
</reference>
<name>A0A444SAG5_VERDA</name>
<proteinExistence type="predicted"/>
<sequence length="86" mass="9982">MQYQHDPVVCLESVDDAVARVESQPDGKPRRNLDNKRYQKVRLARNTPMPSKAFVHLSVTHFSVALCRSTSVQMHVEFYQSKFVEF</sequence>
<dbReference type="EMBL" id="RSDZ01000008">
    <property type="protein sequence ID" value="RXG50417.1"/>
    <property type="molecule type" value="Genomic_DNA"/>
</dbReference>
<comment type="caution">
    <text evidence="1">The sequence shown here is derived from an EMBL/GenBank/DDBJ whole genome shotgun (WGS) entry which is preliminary data.</text>
</comment>
<protein>
    <submittedName>
        <fullName evidence="1">Uncharacterized protein</fullName>
    </submittedName>
</protein>